<feature type="domain" description="N-acetyltransferase" evidence="1">
    <location>
        <begin position="13"/>
        <end position="105"/>
    </location>
</feature>
<accession>A0ABQ3GEM1</accession>
<dbReference type="Pfam" id="PF14542">
    <property type="entry name" value="Acetyltransf_CG"/>
    <property type="match status" value="1"/>
</dbReference>
<dbReference type="Proteomes" id="UP000642819">
    <property type="component" value="Unassembled WGS sequence"/>
</dbReference>
<proteinExistence type="predicted"/>
<reference evidence="3" key="1">
    <citation type="journal article" date="2019" name="Int. J. Syst. Evol. Microbiol.">
        <title>The Global Catalogue of Microorganisms (GCM) 10K type strain sequencing project: providing services to taxonomists for standard genome sequencing and annotation.</title>
        <authorList>
            <consortium name="The Broad Institute Genomics Platform"/>
            <consortium name="The Broad Institute Genome Sequencing Center for Infectious Disease"/>
            <person name="Wu L."/>
            <person name="Ma J."/>
        </authorList>
    </citation>
    <scope>NUCLEOTIDE SEQUENCE [LARGE SCALE GENOMIC DNA]</scope>
    <source>
        <strain evidence="3">KCTC 19466</strain>
    </source>
</reference>
<evidence type="ECO:0000259" key="1">
    <source>
        <dbReference type="PROSITE" id="PS51729"/>
    </source>
</evidence>
<protein>
    <submittedName>
        <fullName evidence="2">N-acetyltransferase</fullName>
    </submittedName>
</protein>
<keyword evidence="3" id="KW-1185">Reference proteome</keyword>
<evidence type="ECO:0000313" key="3">
    <source>
        <dbReference type="Proteomes" id="UP000642819"/>
    </source>
</evidence>
<name>A0ABQ3GEM1_9MICC</name>
<dbReference type="EMBL" id="BMXK01000003">
    <property type="protein sequence ID" value="GHD02376.1"/>
    <property type="molecule type" value="Genomic_DNA"/>
</dbReference>
<dbReference type="InterPro" id="IPR045057">
    <property type="entry name" value="Gcn5-rel_NAT"/>
</dbReference>
<dbReference type="PANTHER" id="PTHR31435">
    <property type="entry name" value="PROTEIN NATD1"/>
    <property type="match status" value="1"/>
</dbReference>
<dbReference type="SUPFAM" id="SSF55729">
    <property type="entry name" value="Acyl-CoA N-acyltransferases (Nat)"/>
    <property type="match status" value="1"/>
</dbReference>
<dbReference type="Gene3D" id="3.40.630.30">
    <property type="match status" value="1"/>
</dbReference>
<dbReference type="RefSeq" id="WP_189348796.1">
    <property type="nucleotide sequence ID" value="NZ_BMXK01000003.1"/>
</dbReference>
<gene>
    <name evidence="2" type="ORF">GCM10008096_07430</name>
</gene>
<dbReference type="InterPro" id="IPR016181">
    <property type="entry name" value="Acyl_CoA_acyltransferase"/>
</dbReference>
<organism evidence="2 3">
    <name type="scientific">Zhihengliuella salsuginis</name>
    <dbReference type="NCBI Taxonomy" id="578222"/>
    <lineage>
        <taxon>Bacteria</taxon>
        <taxon>Bacillati</taxon>
        <taxon>Actinomycetota</taxon>
        <taxon>Actinomycetes</taxon>
        <taxon>Micrococcales</taxon>
        <taxon>Micrococcaceae</taxon>
        <taxon>Zhihengliuella</taxon>
    </lineage>
</organism>
<dbReference type="PANTHER" id="PTHR31435:SF10">
    <property type="entry name" value="BSR4717 PROTEIN"/>
    <property type="match status" value="1"/>
</dbReference>
<sequence>MTEHDENAAILAQNNTEKHRYELVDTGAEGRPVVGETYYVGHGEDERIFYHTVVDESYGGRGLAGMLAKFALDATVEAGLKIVPVCPYIKKYVTRHKDEFGEHVVSVKPAHLDALK</sequence>
<evidence type="ECO:0000313" key="2">
    <source>
        <dbReference type="EMBL" id="GHD02376.1"/>
    </source>
</evidence>
<comment type="caution">
    <text evidence="2">The sequence shown here is derived from an EMBL/GenBank/DDBJ whole genome shotgun (WGS) entry which is preliminary data.</text>
</comment>
<dbReference type="PROSITE" id="PS51729">
    <property type="entry name" value="GNAT_YJDJ"/>
    <property type="match status" value="1"/>
</dbReference>
<dbReference type="InterPro" id="IPR031165">
    <property type="entry name" value="GNAT_YJDJ"/>
</dbReference>